<comment type="caution">
    <text evidence="1">The sequence shown here is derived from an EMBL/GenBank/DDBJ whole genome shotgun (WGS) entry which is preliminary data.</text>
</comment>
<reference evidence="1 2" key="1">
    <citation type="journal article" date="2019" name="Int. J. Syst. Evol. Microbiol.">
        <title>The Global Catalogue of Microorganisms (GCM) 10K type strain sequencing project: providing services to taxonomists for standard genome sequencing and annotation.</title>
        <authorList>
            <consortium name="The Broad Institute Genomics Platform"/>
            <consortium name="The Broad Institute Genome Sequencing Center for Infectious Disease"/>
            <person name="Wu L."/>
            <person name="Ma J."/>
        </authorList>
    </citation>
    <scope>NUCLEOTIDE SEQUENCE [LARGE SCALE GENOMIC DNA]</scope>
    <source>
        <strain evidence="1 2">CGMCC 1.12720</strain>
    </source>
</reference>
<name>A0ACB5PRB6_9BACT</name>
<evidence type="ECO:0000313" key="2">
    <source>
        <dbReference type="Proteomes" id="UP000605392"/>
    </source>
</evidence>
<dbReference type="Proteomes" id="UP000605392">
    <property type="component" value="Unassembled WGS sequence"/>
</dbReference>
<evidence type="ECO:0000313" key="1">
    <source>
        <dbReference type="EMBL" id="GGF64598.1"/>
    </source>
</evidence>
<protein>
    <submittedName>
        <fullName evidence="1">Uncharacterized protein</fullName>
    </submittedName>
</protein>
<organism evidence="1 2">
    <name type="scientific">Hymenobacter qilianensis</name>
    <dbReference type="NCBI Taxonomy" id="1385715"/>
    <lineage>
        <taxon>Bacteria</taxon>
        <taxon>Pseudomonadati</taxon>
        <taxon>Bacteroidota</taxon>
        <taxon>Cytophagia</taxon>
        <taxon>Cytophagales</taxon>
        <taxon>Hymenobacteraceae</taxon>
        <taxon>Hymenobacter</taxon>
    </lineage>
</organism>
<sequence length="468" mass="52908">MPASPTAILPPIVSQPVPEAARLAYVLRHFRQAYAAVPELTIGYANQPQLVIADHTDGFFQRHHPFPPAPNWREWQGERIPFFFDNNPERDLLEFLPGNRAIIHADIISAAFYLLSGWQEYFSEERDQHGRFPYAASVQHQYGFVAIPVVNYYFDVLRAAVEHIAGQKLLPRGWGANQAAFATFITHDIDNCQSAWKGEGKAALRKGQMGLFGRLVGRRLQGHDAWNNLEQVQAETERWGAKSTFFFLGNPERAANGTPNADYDLAKPRFQKRIQCLAQNGAEIAVHGSLGTAQNAPQLQQEKLKLPILAMGNRFHYLSWEPRQTPAVVNEVGFAYDSTLGFAEHFGFRNSYCLPFYPFDFEHGKAFEFLEIPLHVMDATLHHPNYLQLAPHEILPALTPMFQEVERFGGVCTVLWHNENFAPQNQINGLRQFRELLQYLRSRNTAFVNGADILAHLTSSAVPAACCK</sequence>
<accession>A0ACB5PRB6</accession>
<proteinExistence type="predicted"/>
<keyword evidence="2" id="KW-1185">Reference proteome</keyword>
<dbReference type="EMBL" id="BMFN01000002">
    <property type="protein sequence ID" value="GGF64598.1"/>
    <property type="molecule type" value="Genomic_DNA"/>
</dbReference>
<gene>
    <name evidence="1" type="ORF">GCM10011375_19390</name>
</gene>